<dbReference type="NCBIfam" id="TIGR01850">
    <property type="entry name" value="argC"/>
    <property type="match status" value="1"/>
</dbReference>
<dbReference type="GO" id="GO:0005737">
    <property type="term" value="C:cytoplasm"/>
    <property type="evidence" value="ECO:0007669"/>
    <property type="project" value="UniProtKB-SubCell"/>
</dbReference>
<dbReference type="PROSITE" id="PS01224">
    <property type="entry name" value="ARGC"/>
    <property type="match status" value="1"/>
</dbReference>
<dbReference type="GO" id="GO:0070401">
    <property type="term" value="F:NADP+ binding"/>
    <property type="evidence" value="ECO:0007669"/>
    <property type="project" value="InterPro"/>
</dbReference>
<dbReference type="STRING" id="1776334.APZ16_01905"/>
<evidence type="ECO:0000256" key="5">
    <source>
        <dbReference type="ARBA" id="ARBA00023002"/>
    </source>
</evidence>
<dbReference type="FunFam" id="3.30.360.10:FF:000014">
    <property type="entry name" value="N-acetyl-gamma-glutamyl-phosphate reductase"/>
    <property type="match status" value="1"/>
</dbReference>
<dbReference type="EC" id="1.2.1.38" evidence="7"/>
<dbReference type="InterPro" id="IPR050085">
    <property type="entry name" value="AGPR"/>
</dbReference>
<comment type="function">
    <text evidence="7">Catalyzes the NADPH-dependent reduction of N-acetyl-5-glutamyl phosphate to yield N-acetyl-L-glutamate 5-semialdehyde.</text>
</comment>
<organism evidence="10 11">
    <name type="scientific">Hadarchaeum yellowstonense</name>
    <dbReference type="NCBI Taxonomy" id="1776334"/>
    <lineage>
        <taxon>Archaea</taxon>
        <taxon>Methanobacteriati</taxon>
        <taxon>Candidatus Hadarchaeota</taxon>
        <taxon>Candidatus Hadarchaeia</taxon>
        <taxon>Candidatus Hadarchaeales</taxon>
        <taxon>Candidatus Hadarchaeaceae</taxon>
        <taxon>Candidatus Hadarchaeum</taxon>
    </lineage>
</organism>
<protein>
    <recommendedName>
        <fullName evidence="7">N-acetyl-gamma-glutamyl-phosphate reductase</fullName>
        <shortName evidence="7">AGPR</shortName>
        <ecNumber evidence="7">1.2.1.38</ecNumber>
    </recommendedName>
    <alternativeName>
        <fullName evidence="7">N-acetyl-glutamate semialdehyde dehydrogenase</fullName>
        <shortName evidence="7">NAGSA dehydrogenase</shortName>
    </alternativeName>
</protein>
<keyword evidence="5 7" id="KW-0560">Oxidoreductase</keyword>
<evidence type="ECO:0000256" key="2">
    <source>
        <dbReference type="ARBA" id="ARBA00022571"/>
    </source>
</evidence>
<dbReference type="InterPro" id="IPR000706">
    <property type="entry name" value="AGPR_type-1"/>
</dbReference>
<evidence type="ECO:0000256" key="4">
    <source>
        <dbReference type="ARBA" id="ARBA00022857"/>
    </source>
</evidence>
<proteinExistence type="inferred from homology"/>
<dbReference type="InterPro" id="IPR036291">
    <property type="entry name" value="NAD(P)-bd_dom_sf"/>
</dbReference>
<dbReference type="CDD" id="cd17895">
    <property type="entry name" value="AGPR_1_N"/>
    <property type="match status" value="1"/>
</dbReference>
<dbReference type="Proteomes" id="UP000074294">
    <property type="component" value="Unassembled WGS sequence"/>
</dbReference>
<dbReference type="AlphaFoldDB" id="A0A147JSX1"/>
<evidence type="ECO:0000259" key="9">
    <source>
        <dbReference type="SMART" id="SM00859"/>
    </source>
</evidence>
<dbReference type="SUPFAM" id="SSF55347">
    <property type="entry name" value="Glyceraldehyde-3-phosphate dehydrogenase-like, C-terminal domain"/>
    <property type="match status" value="1"/>
</dbReference>
<name>A0A147JSX1_HADYE</name>
<dbReference type="Pfam" id="PF01118">
    <property type="entry name" value="Semialdhyde_dh"/>
    <property type="match status" value="1"/>
</dbReference>
<dbReference type="SUPFAM" id="SSF51735">
    <property type="entry name" value="NAD(P)-binding Rossmann-fold domains"/>
    <property type="match status" value="1"/>
</dbReference>
<dbReference type="EMBL" id="LQMQ01000060">
    <property type="protein sequence ID" value="KUO39564.1"/>
    <property type="molecule type" value="Genomic_DNA"/>
</dbReference>
<evidence type="ECO:0000256" key="1">
    <source>
        <dbReference type="ARBA" id="ARBA00004862"/>
    </source>
</evidence>
<dbReference type="SMART" id="SM00859">
    <property type="entry name" value="Semialdhyde_dh"/>
    <property type="match status" value="1"/>
</dbReference>
<dbReference type="GO" id="GO:0006526">
    <property type="term" value="P:L-arginine biosynthetic process"/>
    <property type="evidence" value="ECO:0007669"/>
    <property type="project" value="UniProtKB-UniRule"/>
</dbReference>
<gene>
    <name evidence="7" type="primary">argC</name>
    <name evidence="10" type="ORF">APZ16_01905</name>
</gene>
<comment type="subcellular location">
    <subcellularLocation>
        <location evidence="7">Cytoplasm</location>
    </subcellularLocation>
</comment>
<dbReference type="CDD" id="cd23934">
    <property type="entry name" value="AGPR_1_C"/>
    <property type="match status" value="1"/>
</dbReference>
<keyword evidence="2 7" id="KW-0055">Arginine biosynthesis</keyword>
<dbReference type="InterPro" id="IPR000534">
    <property type="entry name" value="Semialdehyde_DH_NAD-bd"/>
</dbReference>
<comment type="caution">
    <text evidence="10">The sequence shown here is derived from an EMBL/GenBank/DDBJ whole genome shotgun (WGS) entry which is preliminary data.</text>
</comment>
<comment type="pathway">
    <text evidence="1 7">Amino-acid biosynthesis; L-arginine biosynthesis; N(2)-acetyl-L-ornithine from L-glutamate: step 3/4.</text>
</comment>
<evidence type="ECO:0000256" key="8">
    <source>
        <dbReference type="PROSITE-ProRule" id="PRU10010"/>
    </source>
</evidence>
<keyword evidence="3 7" id="KW-0028">Amino-acid biosynthesis</keyword>
<dbReference type="Pfam" id="PF22698">
    <property type="entry name" value="Semialdhyde_dhC_1"/>
    <property type="match status" value="1"/>
</dbReference>
<dbReference type="PANTHER" id="PTHR32338">
    <property type="entry name" value="N-ACETYL-GAMMA-GLUTAMYL-PHOSPHATE REDUCTASE, CHLOROPLASTIC-RELATED-RELATED"/>
    <property type="match status" value="1"/>
</dbReference>
<dbReference type="UniPathway" id="UPA00068">
    <property type="reaction ID" value="UER00108"/>
</dbReference>
<feature type="active site" evidence="7 8">
    <location>
        <position position="148"/>
    </location>
</feature>
<dbReference type="InterPro" id="IPR023013">
    <property type="entry name" value="AGPR_AS"/>
</dbReference>
<comment type="catalytic activity">
    <reaction evidence="6 7">
        <text>N-acetyl-L-glutamate 5-semialdehyde + phosphate + NADP(+) = N-acetyl-L-glutamyl 5-phosphate + NADPH + H(+)</text>
        <dbReference type="Rhea" id="RHEA:21588"/>
        <dbReference type="ChEBI" id="CHEBI:15378"/>
        <dbReference type="ChEBI" id="CHEBI:29123"/>
        <dbReference type="ChEBI" id="CHEBI:43474"/>
        <dbReference type="ChEBI" id="CHEBI:57783"/>
        <dbReference type="ChEBI" id="CHEBI:57936"/>
        <dbReference type="ChEBI" id="CHEBI:58349"/>
        <dbReference type="EC" id="1.2.1.38"/>
    </reaction>
</comment>
<sequence>MTTDVAVVGAAGYTGAELFRLLVNHSRVNIIGAYGMKNVGKPVSEIHPHLRGIVDMIIEEPDYRKIGREAEVVFIATPHGVAMKFVPELLSGGARVVDLSADYRFDDVKVYEKYYVKHESPNVKGVYGLPELYRAQIEHASLVANPGCFPTAAILSLAPLVKKKLIDLDHIIVDAKTGTSGAGATLTESTHHPIAGANVVAYAATTHRHVPEMNQELSKLAGENVGVHFTPHLLPMIRGILSTAHVFLKKQMEKSALLEIYREFYAGEPFVRVREELPQINYVVGSNYCDIGLEPEAQGKRVVVVAAIDNLVKGASGQAVQNMNIMIGCEETEGLRGPALRP</sequence>
<dbReference type="GO" id="GO:0003942">
    <property type="term" value="F:N-acetyl-gamma-glutamyl-phosphate reductase activity"/>
    <property type="evidence" value="ECO:0007669"/>
    <property type="project" value="UniProtKB-UniRule"/>
</dbReference>
<reference evidence="10 11" key="1">
    <citation type="journal article" date="2016" name="Nat. Microbiol.">
        <title>Genomic inference of the metabolism of cosmopolitan subsurface Archaea, Hadesarchaea.</title>
        <authorList>
            <person name="Baker B.J."/>
            <person name="Saw J.H."/>
            <person name="Lind A.E."/>
            <person name="Lazar C.S."/>
            <person name="Hinrichs K.-U."/>
            <person name="Teske A.P."/>
            <person name="Ettema T.J."/>
        </authorList>
    </citation>
    <scope>NUCLEOTIDE SEQUENCE [LARGE SCALE GENOMIC DNA]</scope>
</reference>
<dbReference type="InterPro" id="IPR058924">
    <property type="entry name" value="AGPR_dimerisation_dom"/>
</dbReference>
<evidence type="ECO:0000256" key="3">
    <source>
        <dbReference type="ARBA" id="ARBA00022605"/>
    </source>
</evidence>
<dbReference type="Gene3D" id="3.40.50.720">
    <property type="entry name" value="NAD(P)-binding Rossmann-like Domain"/>
    <property type="match status" value="1"/>
</dbReference>
<evidence type="ECO:0000256" key="6">
    <source>
        <dbReference type="ARBA" id="ARBA00050557"/>
    </source>
</evidence>
<evidence type="ECO:0000256" key="7">
    <source>
        <dbReference type="HAMAP-Rule" id="MF_00150"/>
    </source>
</evidence>
<feature type="domain" description="Semialdehyde dehydrogenase NAD-binding" evidence="9">
    <location>
        <begin position="4"/>
        <end position="140"/>
    </location>
</feature>
<dbReference type="PANTHER" id="PTHR32338:SF10">
    <property type="entry name" value="N-ACETYL-GAMMA-GLUTAMYL-PHOSPHATE REDUCTASE, CHLOROPLASTIC-RELATED"/>
    <property type="match status" value="1"/>
</dbReference>
<keyword evidence="7" id="KW-0963">Cytoplasm</keyword>
<evidence type="ECO:0000313" key="10">
    <source>
        <dbReference type="EMBL" id="KUO39564.1"/>
    </source>
</evidence>
<comment type="similarity">
    <text evidence="7">Belongs to the NAGSA dehydrogenase family. Type 1 subfamily.</text>
</comment>
<dbReference type="Gene3D" id="3.30.360.10">
    <property type="entry name" value="Dihydrodipicolinate Reductase, domain 2"/>
    <property type="match status" value="1"/>
</dbReference>
<accession>A0A147JSX1</accession>
<dbReference type="GO" id="GO:0051287">
    <property type="term" value="F:NAD binding"/>
    <property type="evidence" value="ECO:0007669"/>
    <property type="project" value="InterPro"/>
</dbReference>
<dbReference type="HAMAP" id="MF_00150">
    <property type="entry name" value="ArgC_type1"/>
    <property type="match status" value="1"/>
</dbReference>
<evidence type="ECO:0000313" key="11">
    <source>
        <dbReference type="Proteomes" id="UP000074294"/>
    </source>
</evidence>
<keyword evidence="4 7" id="KW-0521">NADP</keyword>